<dbReference type="Pfam" id="PF16064">
    <property type="entry name" value="DUF4806"/>
    <property type="match status" value="1"/>
</dbReference>
<protein>
    <recommendedName>
        <fullName evidence="2">DUF4806 domain-containing protein</fullName>
    </recommendedName>
</protein>
<feature type="domain" description="DUF4806" evidence="2">
    <location>
        <begin position="151"/>
        <end position="236"/>
    </location>
</feature>
<feature type="compositionally biased region" description="Basic and acidic residues" evidence="1">
    <location>
        <begin position="282"/>
        <end position="308"/>
    </location>
</feature>
<feature type="compositionally biased region" description="Acidic residues" evidence="1">
    <location>
        <begin position="347"/>
        <end position="356"/>
    </location>
</feature>
<evidence type="ECO:0000256" key="1">
    <source>
        <dbReference type="SAM" id="MobiDB-lite"/>
    </source>
</evidence>
<dbReference type="EMBL" id="JARGEI010000009">
    <property type="protein sequence ID" value="KAJ8726124.1"/>
    <property type="molecule type" value="Genomic_DNA"/>
</dbReference>
<dbReference type="AlphaFoldDB" id="A0AAD7YSC8"/>
<evidence type="ECO:0000313" key="3">
    <source>
        <dbReference type="EMBL" id="KAJ8726124.1"/>
    </source>
</evidence>
<sequence length="356" mass="40938">MEDNSDTDVNDTGMVAPRTTVVQDHEEMKFEVMANKLRFDQENQGNLCTDYSHVSATESTTNHENIVQIISTETLNFDQILANQKILFEKIDNMLQIQAITLENQQKIVQKLARQSVQLEEISVQLAEIKEGPSVTFLKDANPVDNESFTLKPIENQRDLISLDQLLVDRAEKNKLKRHLAFLCSASKGEGKTCAFKLLDILFTRDFLCNCSWAGGSRGDMSKIALKDYKNVLKFFHGMIQTWDPTYTVQDNETFFKIITKNSKQRKSMKNLRTSSKRCRKNKDNLDKQQKSENKIQPNDDKETERESMQIQDYAPNNDSIEITEGESMHIQEQKKEKENIYLNNMSDDDIEGGLC</sequence>
<organism evidence="3 4">
    <name type="scientific">Mythimna separata</name>
    <name type="common">Oriental armyworm</name>
    <name type="synonym">Pseudaletia separata</name>
    <dbReference type="NCBI Taxonomy" id="271217"/>
    <lineage>
        <taxon>Eukaryota</taxon>
        <taxon>Metazoa</taxon>
        <taxon>Ecdysozoa</taxon>
        <taxon>Arthropoda</taxon>
        <taxon>Hexapoda</taxon>
        <taxon>Insecta</taxon>
        <taxon>Pterygota</taxon>
        <taxon>Neoptera</taxon>
        <taxon>Endopterygota</taxon>
        <taxon>Lepidoptera</taxon>
        <taxon>Glossata</taxon>
        <taxon>Ditrysia</taxon>
        <taxon>Noctuoidea</taxon>
        <taxon>Noctuidae</taxon>
        <taxon>Noctuinae</taxon>
        <taxon>Hadenini</taxon>
        <taxon>Mythimna</taxon>
    </lineage>
</organism>
<feature type="compositionally biased region" description="Polar residues" evidence="1">
    <location>
        <begin position="309"/>
        <end position="321"/>
    </location>
</feature>
<evidence type="ECO:0000259" key="2">
    <source>
        <dbReference type="Pfam" id="PF16064"/>
    </source>
</evidence>
<reference evidence="3" key="1">
    <citation type="submission" date="2023-03" db="EMBL/GenBank/DDBJ databases">
        <title>Chromosome-level genomes of two armyworms, Mythimna separata and Mythimna loreyi, provide insights into the biosynthesis and reception of sex pheromones.</title>
        <authorList>
            <person name="Zhao H."/>
        </authorList>
    </citation>
    <scope>NUCLEOTIDE SEQUENCE</scope>
    <source>
        <strain evidence="3">BeijingLab</strain>
        <tissue evidence="3">Pupa</tissue>
    </source>
</reference>
<gene>
    <name evidence="3" type="ORF">PYW07_000822</name>
</gene>
<feature type="compositionally biased region" description="Basic residues" evidence="1">
    <location>
        <begin position="266"/>
        <end position="281"/>
    </location>
</feature>
<comment type="caution">
    <text evidence="3">The sequence shown here is derived from an EMBL/GenBank/DDBJ whole genome shotgun (WGS) entry which is preliminary data.</text>
</comment>
<proteinExistence type="predicted"/>
<evidence type="ECO:0000313" key="4">
    <source>
        <dbReference type="Proteomes" id="UP001231518"/>
    </source>
</evidence>
<feature type="region of interest" description="Disordered" evidence="1">
    <location>
        <begin position="266"/>
        <end position="356"/>
    </location>
</feature>
<accession>A0AAD7YSC8</accession>
<dbReference type="InterPro" id="IPR032071">
    <property type="entry name" value="DUF4806"/>
</dbReference>
<keyword evidence="4" id="KW-1185">Reference proteome</keyword>
<feature type="compositionally biased region" description="Basic and acidic residues" evidence="1">
    <location>
        <begin position="327"/>
        <end position="340"/>
    </location>
</feature>
<name>A0AAD7YSC8_MYTSE</name>
<dbReference type="Proteomes" id="UP001231518">
    <property type="component" value="Chromosome 10"/>
</dbReference>